<keyword evidence="3" id="KW-0813">Transport</keyword>
<proteinExistence type="inferred from homology"/>
<dbReference type="InterPro" id="IPR036259">
    <property type="entry name" value="MFS_trans_sf"/>
</dbReference>
<dbReference type="GO" id="GO:0034257">
    <property type="term" value="F:nicotinamide riboside transmembrane transporter activity"/>
    <property type="evidence" value="ECO:0007669"/>
    <property type="project" value="TreeGrafter"/>
</dbReference>
<evidence type="ECO:0000313" key="9">
    <source>
        <dbReference type="EMBL" id="TKA29744.1"/>
    </source>
</evidence>
<dbReference type="SUPFAM" id="SSF103473">
    <property type="entry name" value="MFS general substrate transporter"/>
    <property type="match status" value="1"/>
</dbReference>
<evidence type="ECO:0008006" key="11">
    <source>
        <dbReference type="Google" id="ProtNLM"/>
    </source>
</evidence>
<feature type="transmembrane region" description="Helical" evidence="8">
    <location>
        <begin position="313"/>
        <end position="333"/>
    </location>
</feature>
<dbReference type="InterPro" id="IPR002259">
    <property type="entry name" value="Eqnu_transpt"/>
</dbReference>
<keyword evidence="4 8" id="KW-0812">Transmembrane</keyword>
<evidence type="ECO:0000256" key="3">
    <source>
        <dbReference type="ARBA" id="ARBA00022448"/>
    </source>
</evidence>
<feature type="transmembrane region" description="Helical" evidence="8">
    <location>
        <begin position="164"/>
        <end position="190"/>
    </location>
</feature>
<evidence type="ECO:0000256" key="2">
    <source>
        <dbReference type="ARBA" id="ARBA00007965"/>
    </source>
</evidence>
<feature type="transmembrane region" description="Helical" evidence="8">
    <location>
        <begin position="387"/>
        <end position="405"/>
    </location>
</feature>
<accession>A0A4U0U4G6</accession>
<dbReference type="Pfam" id="PF01733">
    <property type="entry name" value="Nucleoside_tran"/>
    <property type="match status" value="2"/>
</dbReference>
<feature type="transmembrane region" description="Helical" evidence="8">
    <location>
        <begin position="103"/>
        <end position="123"/>
    </location>
</feature>
<organism evidence="9 10">
    <name type="scientific">Salinomyces thailandicus</name>
    <dbReference type="NCBI Taxonomy" id="706561"/>
    <lineage>
        <taxon>Eukaryota</taxon>
        <taxon>Fungi</taxon>
        <taxon>Dikarya</taxon>
        <taxon>Ascomycota</taxon>
        <taxon>Pezizomycotina</taxon>
        <taxon>Dothideomycetes</taxon>
        <taxon>Dothideomycetidae</taxon>
        <taxon>Mycosphaerellales</taxon>
        <taxon>Teratosphaeriaceae</taxon>
        <taxon>Salinomyces</taxon>
    </lineage>
</organism>
<evidence type="ECO:0000256" key="6">
    <source>
        <dbReference type="ARBA" id="ARBA00023136"/>
    </source>
</evidence>
<dbReference type="PANTHER" id="PTHR10332:SF88">
    <property type="entry name" value="EQUILIBRATIVE NUCLEOSIDE TRANSPORTER 1, ISOFORM A"/>
    <property type="match status" value="1"/>
</dbReference>
<evidence type="ECO:0000256" key="8">
    <source>
        <dbReference type="SAM" id="Phobius"/>
    </source>
</evidence>
<keyword evidence="10" id="KW-1185">Reference proteome</keyword>
<feature type="transmembrane region" description="Helical" evidence="8">
    <location>
        <begin position="455"/>
        <end position="478"/>
    </location>
</feature>
<feature type="transmembrane region" description="Helical" evidence="8">
    <location>
        <begin position="417"/>
        <end position="435"/>
    </location>
</feature>
<comment type="caution">
    <text evidence="9">The sequence shown here is derived from an EMBL/GenBank/DDBJ whole genome shotgun (WGS) entry which is preliminary data.</text>
</comment>
<evidence type="ECO:0000256" key="4">
    <source>
        <dbReference type="ARBA" id="ARBA00022692"/>
    </source>
</evidence>
<dbReference type="Proteomes" id="UP000308549">
    <property type="component" value="Unassembled WGS sequence"/>
</dbReference>
<feature type="transmembrane region" description="Helical" evidence="8">
    <location>
        <begin position="62"/>
        <end position="83"/>
    </location>
</feature>
<dbReference type="EMBL" id="NAJL01000013">
    <property type="protein sequence ID" value="TKA29744.1"/>
    <property type="molecule type" value="Genomic_DNA"/>
</dbReference>
<name>A0A4U0U4G6_9PEZI</name>
<gene>
    <name evidence="9" type="ORF">B0A50_03107</name>
</gene>
<feature type="compositionally biased region" description="Acidic residues" evidence="7">
    <location>
        <begin position="35"/>
        <end position="47"/>
    </location>
</feature>
<comment type="similarity">
    <text evidence="2">Belongs to the SLC29A/ENT transporter (TC 2.A.57) family.</text>
</comment>
<dbReference type="GO" id="GO:0000329">
    <property type="term" value="C:fungal-type vacuole membrane"/>
    <property type="evidence" value="ECO:0007669"/>
    <property type="project" value="TreeGrafter"/>
</dbReference>
<dbReference type="PANTHER" id="PTHR10332">
    <property type="entry name" value="EQUILIBRATIVE NUCLEOSIDE TRANSPORTER"/>
    <property type="match status" value="1"/>
</dbReference>
<evidence type="ECO:0000256" key="7">
    <source>
        <dbReference type="SAM" id="MobiDB-lite"/>
    </source>
</evidence>
<feature type="transmembrane region" description="Helical" evidence="8">
    <location>
        <begin position="202"/>
        <end position="224"/>
    </location>
</feature>
<feature type="compositionally biased region" description="Pro residues" evidence="7">
    <location>
        <begin position="228"/>
        <end position="246"/>
    </location>
</feature>
<evidence type="ECO:0000313" key="10">
    <source>
        <dbReference type="Proteomes" id="UP000308549"/>
    </source>
</evidence>
<feature type="region of interest" description="Disordered" evidence="7">
    <location>
        <begin position="281"/>
        <end position="301"/>
    </location>
</feature>
<keyword evidence="6 8" id="KW-0472">Membrane</keyword>
<dbReference type="PIRSF" id="PIRSF016379">
    <property type="entry name" value="ENT"/>
    <property type="match status" value="1"/>
</dbReference>
<sequence length="480" mass="52520">MASAGAQESEASGLLGRVRKAWQGEQQYEPLENGTAEDAEEEEEEDDQGHIQHSSKQSSFSWIEYSIFLLLGVSMLWAWNMFLAAGPYFQQCFRSNHWIFDNFQAAEISVSTVTNLGSMLILTRLQANASYPKRIVSSLIINMIIFALLALFTETFLDISARGYFAFLMIMIFSTSLATGLCQNGIFAYVSGFGEPRYTQGIMTGQAVAGVLPCIAQIVSILSVRPSDNPPNDGPPGDKMPPPRGPPPVHPGSAFAYFLTATCISVLTLLAFTYLLARNRHPTSPPPTNPDTRNSNPSDRKHQIPLRTLSRKLFWPASAVFLTFAITMTFPVYTQIITSVLPPTDQPRILQPPSFIPLAFLLWNTGDLFGRMLTAFPSLSLAHRPRLLLLLAILRIAFVGLYHLCNIRGRGAIVESDFFYLFVVQGLFGLTNGYLGSLTMLAASAYVDPAEREAAGGFMGLCLVAGLTVGSLASFFVAGA</sequence>
<reference evidence="9 10" key="1">
    <citation type="submission" date="2017-03" db="EMBL/GenBank/DDBJ databases">
        <title>Genomes of endolithic fungi from Antarctica.</title>
        <authorList>
            <person name="Coleine C."/>
            <person name="Masonjones S."/>
            <person name="Stajich J.E."/>
        </authorList>
    </citation>
    <scope>NUCLEOTIDE SEQUENCE [LARGE SCALE GENOMIC DNA]</scope>
    <source>
        <strain evidence="9 10">CCFEE 6315</strain>
    </source>
</reference>
<evidence type="ECO:0000256" key="5">
    <source>
        <dbReference type="ARBA" id="ARBA00022989"/>
    </source>
</evidence>
<protein>
    <recommendedName>
        <fullName evidence="11">Nucleoside transporter</fullName>
    </recommendedName>
</protein>
<dbReference type="GO" id="GO:0015205">
    <property type="term" value="F:nucleobase transmembrane transporter activity"/>
    <property type="evidence" value="ECO:0007669"/>
    <property type="project" value="TreeGrafter"/>
</dbReference>
<feature type="transmembrane region" description="Helical" evidence="8">
    <location>
        <begin position="135"/>
        <end position="152"/>
    </location>
</feature>
<feature type="transmembrane region" description="Helical" evidence="8">
    <location>
        <begin position="254"/>
        <end position="277"/>
    </location>
</feature>
<dbReference type="AlphaFoldDB" id="A0A4U0U4G6"/>
<feature type="region of interest" description="Disordered" evidence="7">
    <location>
        <begin position="226"/>
        <end position="246"/>
    </location>
</feature>
<evidence type="ECO:0000256" key="1">
    <source>
        <dbReference type="ARBA" id="ARBA00004141"/>
    </source>
</evidence>
<keyword evidence="5 8" id="KW-1133">Transmembrane helix</keyword>
<feature type="region of interest" description="Disordered" evidence="7">
    <location>
        <begin position="23"/>
        <end position="53"/>
    </location>
</feature>
<dbReference type="GO" id="GO:0005886">
    <property type="term" value="C:plasma membrane"/>
    <property type="evidence" value="ECO:0007669"/>
    <property type="project" value="TreeGrafter"/>
</dbReference>
<comment type="subcellular location">
    <subcellularLocation>
        <location evidence="1">Membrane</location>
        <topology evidence="1">Multi-pass membrane protein</topology>
    </subcellularLocation>
</comment>
<dbReference type="PRINTS" id="PR01130">
    <property type="entry name" value="DERENTRNSPRT"/>
</dbReference>
<dbReference type="OrthoDB" id="46396at2759"/>